<protein>
    <submittedName>
        <fullName evidence="2">Uncharacterized protein</fullName>
    </submittedName>
</protein>
<feature type="compositionally biased region" description="Basic and acidic residues" evidence="1">
    <location>
        <begin position="104"/>
        <end position="113"/>
    </location>
</feature>
<evidence type="ECO:0000256" key="1">
    <source>
        <dbReference type="SAM" id="MobiDB-lite"/>
    </source>
</evidence>
<keyword evidence="3" id="KW-1185">Reference proteome</keyword>
<name>A0A8T0HWA1_CERPU</name>
<comment type="caution">
    <text evidence="2">The sequence shown here is derived from an EMBL/GenBank/DDBJ whole genome shotgun (WGS) entry which is preliminary data.</text>
</comment>
<evidence type="ECO:0000313" key="2">
    <source>
        <dbReference type="EMBL" id="KAG0574971.1"/>
    </source>
</evidence>
<gene>
    <name evidence="2" type="ORF">KC19_VG306900</name>
</gene>
<proteinExistence type="predicted"/>
<accession>A0A8T0HWA1</accession>
<evidence type="ECO:0000313" key="3">
    <source>
        <dbReference type="Proteomes" id="UP000822688"/>
    </source>
</evidence>
<feature type="compositionally biased region" description="Polar residues" evidence="1">
    <location>
        <begin position="152"/>
        <end position="161"/>
    </location>
</feature>
<feature type="compositionally biased region" description="Polar residues" evidence="1">
    <location>
        <begin position="83"/>
        <end position="103"/>
    </location>
</feature>
<feature type="region of interest" description="Disordered" evidence="1">
    <location>
        <begin position="1"/>
        <end position="161"/>
    </location>
</feature>
<sequence length="161" mass="17443">MRRDKGSAGRKQKTAAAPKPGAIETRSSASRELVGVEQHAGQKPSEDPPTPEQRLTKEDVLQHPFVQSLWNESQMLKGKEAQGTDSNAPSQPIQEGGESNSTMEKAKVDELIHKNANGDAGDPSKSGTDIPCVAEDLTRKTRSKTTSKKSTPTVDKQQLRK</sequence>
<dbReference type="AlphaFoldDB" id="A0A8T0HWA1"/>
<dbReference type="Proteomes" id="UP000822688">
    <property type="component" value="Chromosome V"/>
</dbReference>
<dbReference type="EMBL" id="CM026426">
    <property type="protein sequence ID" value="KAG0574971.1"/>
    <property type="molecule type" value="Genomic_DNA"/>
</dbReference>
<organism evidence="2 3">
    <name type="scientific">Ceratodon purpureus</name>
    <name type="common">Fire moss</name>
    <name type="synonym">Dicranum purpureum</name>
    <dbReference type="NCBI Taxonomy" id="3225"/>
    <lineage>
        <taxon>Eukaryota</taxon>
        <taxon>Viridiplantae</taxon>
        <taxon>Streptophyta</taxon>
        <taxon>Embryophyta</taxon>
        <taxon>Bryophyta</taxon>
        <taxon>Bryophytina</taxon>
        <taxon>Bryopsida</taxon>
        <taxon>Dicranidae</taxon>
        <taxon>Pseudoditrichales</taxon>
        <taxon>Ditrichaceae</taxon>
        <taxon>Ceratodon</taxon>
    </lineage>
</organism>
<reference evidence="2" key="1">
    <citation type="submission" date="2020-06" db="EMBL/GenBank/DDBJ databases">
        <title>WGS assembly of Ceratodon purpureus strain R40.</title>
        <authorList>
            <person name="Carey S.B."/>
            <person name="Jenkins J."/>
            <person name="Shu S."/>
            <person name="Lovell J.T."/>
            <person name="Sreedasyam A."/>
            <person name="Maumus F."/>
            <person name="Tiley G.P."/>
            <person name="Fernandez-Pozo N."/>
            <person name="Barry K."/>
            <person name="Chen C."/>
            <person name="Wang M."/>
            <person name="Lipzen A."/>
            <person name="Daum C."/>
            <person name="Saski C.A."/>
            <person name="Payton A.C."/>
            <person name="Mcbreen J.C."/>
            <person name="Conrad R.E."/>
            <person name="Kollar L.M."/>
            <person name="Olsson S."/>
            <person name="Huttunen S."/>
            <person name="Landis J.B."/>
            <person name="Wickett N.J."/>
            <person name="Johnson M.G."/>
            <person name="Rensing S.A."/>
            <person name="Grimwood J."/>
            <person name="Schmutz J."/>
            <person name="Mcdaniel S.F."/>
        </authorList>
    </citation>
    <scope>NUCLEOTIDE SEQUENCE</scope>
    <source>
        <strain evidence="2">R40</strain>
    </source>
</reference>